<evidence type="ECO:0000313" key="2">
    <source>
        <dbReference type="EMBL" id="HIV09784.1"/>
    </source>
</evidence>
<reference evidence="2" key="1">
    <citation type="submission" date="2020-10" db="EMBL/GenBank/DDBJ databases">
        <authorList>
            <person name="Gilroy R."/>
        </authorList>
    </citation>
    <scope>NUCLEOTIDE SEQUENCE</scope>
    <source>
        <strain evidence="2">35461</strain>
    </source>
</reference>
<feature type="chain" id="PRO_5039521147" description="SH3 domain-containing protein" evidence="1">
    <location>
        <begin position="19"/>
        <end position="314"/>
    </location>
</feature>
<reference evidence="2" key="2">
    <citation type="journal article" date="2021" name="PeerJ">
        <title>Extensive microbial diversity within the chicken gut microbiome revealed by metagenomics and culture.</title>
        <authorList>
            <person name="Gilroy R."/>
            <person name="Ravi A."/>
            <person name="Getino M."/>
            <person name="Pursley I."/>
            <person name="Horton D.L."/>
            <person name="Alikhan N.F."/>
            <person name="Baker D."/>
            <person name="Gharbi K."/>
            <person name="Hall N."/>
            <person name="Watson M."/>
            <person name="Adriaenssens E.M."/>
            <person name="Foster-Nyarko E."/>
            <person name="Jarju S."/>
            <person name="Secka A."/>
            <person name="Antonio M."/>
            <person name="Oren A."/>
            <person name="Chaudhuri R.R."/>
            <person name="La Ragione R."/>
            <person name="Hildebrand F."/>
            <person name="Pallen M.J."/>
        </authorList>
    </citation>
    <scope>NUCLEOTIDE SEQUENCE</scope>
    <source>
        <strain evidence="2">35461</strain>
    </source>
</reference>
<sequence length="314" mass="32878">MKAPLALCLLLLAAAAHAALESVAWGVDPAAPLYVGQPYDLTLTFVTDEDEEIPAFTVTQGPTRNPDAQTRETRDGKRRTVFRWRLAEATPRLAAIPAGRVAAQVLRVQSFGIGRTVAQGGTQTADLPAFSYDVVPLPPEAEGAPLGDFALALTADAPTFAPGDVRVLTATLTARAGLLPEAPALALEPADGVRAWPFQVVSRTPDRLVARACVALEGEAPVTLRLRPLRAFDLTARALRDVPCPPLALTPRDEPAEAGPTPLRLAPGEHAAVLGALGDAPPEPTGERVPGWVRVRAGGLTGWVPEAALKGTAP</sequence>
<feature type="signal peptide" evidence="1">
    <location>
        <begin position="1"/>
        <end position="18"/>
    </location>
</feature>
<evidence type="ECO:0000313" key="3">
    <source>
        <dbReference type="Proteomes" id="UP000886845"/>
    </source>
</evidence>
<organism evidence="2 3">
    <name type="scientific">Candidatus Spyradenecus faecavium</name>
    <dbReference type="NCBI Taxonomy" id="2840947"/>
    <lineage>
        <taxon>Bacteria</taxon>
        <taxon>Pseudomonadati</taxon>
        <taxon>Lentisphaerota</taxon>
        <taxon>Lentisphaeria</taxon>
        <taxon>Lentisphaerales</taxon>
        <taxon>Lentisphaeraceae</taxon>
        <taxon>Lentisphaeraceae incertae sedis</taxon>
        <taxon>Candidatus Spyradenecus</taxon>
    </lineage>
</organism>
<comment type="caution">
    <text evidence="2">The sequence shown here is derived from an EMBL/GenBank/DDBJ whole genome shotgun (WGS) entry which is preliminary data.</text>
</comment>
<dbReference type="EMBL" id="DVOR01000218">
    <property type="protein sequence ID" value="HIV09784.1"/>
    <property type="molecule type" value="Genomic_DNA"/>
</dbReference>
<evidence type="ECO:0008006" key="4">
    <source>
        <dbReference type="Google" id="ProtNLM"/>
    </source>
</evidence>
<dbReference type="Proteomes" id="UP000886845">
    <property type="component" value="Unassembled WGS sequence"/>
</dbReference>
<dbReference type="InterPro" id="IPR010466">
    <property type="entry name" value="DUF1058"/>
</dbReference>
<dbReference type="AlphaFoldDB" id="A0A9D1NN66"/>
<accession>A0A9D1NN66</accession>
<gene>
    <name evidence="2" type="ORF">IAC79_06705</name>
</gene>
<dbReference type="Pfam" id="PF06347">
    <property type="entry name" value="SH3_4"/>
    <property type="match status" value="1"/>
</dbReference>
<name>A0A9D1NN66_9BACT</name>
<proteinExistence type="predicted"/>
<evidence type="ECO:0000256" key="1">
    <source>
        <dbReference type="SAM" id="SignalP"/>
    </source>
</evidence>
<protein>
    <recommendedName>
        <fullName evidence="4">SH3 domain-containing protein</fullName>
    </recommendedName>
</protein>
<keyword evidence="1" id="KW-0732">Signal</keyword>